<keyword evidence="2" id="KW-1185">Reference proteome</keyword>
<name>A0A256G608_9HYPH</name>
<comment type="caution">
    <text evidence="1">The sequence shown here is derived from an EMBL/GenBank/DDBJ whole genome shotgun (WGS) entry which is preliminary data.</text>
</comment>
<gene>
    <name evidence="1" type="ORF">CEV34_4389</name>
</gene>
<dbReference type="EMBL" id="NNRM01000044">
    <property type="protein sequence ID" value="OYR22557.1"/>
    <property type="molecule type" value="Genomic_DNA"/>
</dbReference>
<evidence type="ECO:0000313" key="1">
    <source>
        <dbReference type="EMBL" id="OYR22557.1"/>
    </source>
</evidence>
<accession>A0A256G608</accession>
<organism evidence="1 2">
    <name type="scientific">Brucella pseudogrignonensis</name>
    <dbReference type="NCBI Taxonomy" id="419475"/>
    <lineage>
        <taxon>Bacteria</taxon>
        <taxon>Pseudomonadati</taxon>
        <taxon>Pseudomonadota</taxon>
        <taxon>Alphaproteobacteria</taxon>
        <taxon>Hyphomicrobiales</taxon>
        <taxon>Brucellaceae</taxon>
        <taxon>Brucella/Ochrobactrum group</taxon>
        <taxon>Brucella</taxon>
    </lineage>
</organism>
<reference evidence="1 2" key="1">
    <citation type="submission" date="2017-07" db="EMBL/GenBank/DDBJ databases">
        <title>Phylogenetic study on the rhizospheric bacterium Ochrobactrum sp. A44.</title>
        <authorList>
            <person name="Krzyzanowska D.M."/>
            <person name="Ossowicki A."/>
            <person name="Rajewska M."/>
            <person name="Maciag T."/>
            <person name="Kaczynski Z."/>
            <person name="Czerwicka M."/>
            <person name="Jafra S."/>
        </authorList>
    </citation>
    <scope>NUCLEOTIDE SEQUENCE [LARGE SCALE GENOMIC DNA]</scope>
    <source>
        <strain evidence="1 2">CCUG 30717</strain>
    </source>
</reference>
<dbReference type="AlphaFoldDB" id="A0A256G608"/>
<protein>
    <submittedName>
        <fullName evidence="1">Uncharacterized protein</fullName>
    </submittedName>
</protein>
<proteinExistence type="predicted"/>
<sequence length="45" mass="4667">MESGGKLSSSAASFHKIYNELRPHGAIGNKMPISLINGSTASPPL</sequence>
<evidence type="ECO:0000313" key="2">
    <source>
        <dbReference type="Proteomes" id="UP000216188"/>
    </source>
</evidence>
<dbReference type="Proteomes" id="UP000216188">
    <property type="component" value="Unassembled WGS sequence"/>
</dbReference>